<comment type="pathway">
    <text evidence="3 8">Carbohydrate biosynthesis; 3-deoxy-D-manno-octulosonate biosynthesis; 3-deoxy-D-manno-octulosonate from D-ribulose 5-phosphate: step 2/3.</text>
</comment>
<evidence type="ECO:0000256" key="1">
    <source>
        <dbReference type="ARBA" id="ARBA00004496"/>
    </source>
</evidence>
<accession>A0ABM9D860</accession>
<sequence>MTKELSIGAVKIGGGRPLVLIAGPCVIEDESATLRHAERLMTICNGLSLPLVFKASYDKANRTSAAAFRGPGLDEGLRILQKVRDSLGIPVLSDIHSIEQVAPAAQVLDVLQIPAFLCRQTDLVTAAARTGKTVNVKKGQFLAPWDMKNVVGKVAAAGNENIILTERGASFGYNNLVVDMRSLPVMRAFGYPVVFDATHSVQLPGGQGDSSGGQREFVEYLSRAAVATGIDGIFMEVHEDPAVARCDGPNSIPLAELPALLKKLQAIDAVARS</sequence>
<dbReference type="HAMAP" id="MF_00056">
    <property type="entry name" value="KDO8P_synth"/>
    <property type="match status" value="1"/>
</dbReference>
<dbReference type="InterPro" id="IPR006218">
    <property type="entry name" value="DAHP1/KDSA"/>
</dbReference>
<comment type="subcellular location">
    <subcellularLocation>
        <location evidence="1 8">Cytoplasm</location>
    </subcellularLocation>
</comment>
<evidence type="ECO:0000256" key="2">
    <source>
        <dbReference type="ARBA" id="ARBA00004756"/>
    </source>
</evidence>
<dbReference type="SUPFAM" id="SSF51569">
    <property type="entry name" value="Aldolase"/>
    <property type="match status" value="1"/>
</dbReference>
<reference evidence="10 11" key="1">
    <citation type="submission" date="2022-03" db="EMBL/GenBank/DDBJ databases">
        <authorList>
            <person name="Koch H."/>
        </authorList>
    </citation>
    <scope>NUCLEOTIDE SEQUENCE [LARGE SCALE GENOMIC DNA]</scope>
    <source>
        <strain evidence="10 11">G1</strain>
    </source>
</reference>
<dbReference type="GO" id="GO:0008676">
    <property type="term" value="F:3-deoxy-8-phosphooctulonate synthase activity"/>
    <property type="evidence" value="ECO:0007669"/>
    <property type="project" value="UniProtKB-EC"/>
</dbReference>
<dbReference type="InterPro" id="IPR006269">
    <property type="entry name" value="KDO8P_synthase"/>
</dbReference>
<keyword evidence="8" id="KW-0448">Lipopolysaccharide biosynthesis</keyword>
<evidence type="ECO:0000259" key="9">
    <source>
        <dbReference type="Pfam" id="PF00793"/>
    </source>
</evidence>
<gene>
    <name evidence="8 10" type="primary">kdsA</name>
    <name evidence="10" type="ORF">GEAMG1_0894</name>
</gene>
<evidence type="ECO:0000256" key="4">
    <source>
        <dbReference type="ARBA" id="ARBA00010499"/>
    </source>
</evidence>
<protein>
    <recommendedName>
        <fullName evidence="8">2-dehydro-3-deoxyphosphooctonate aldolase</fullName>
        <ecNumber evidence="8">2.5.1.55</ecNumber>
    </recommendedName>
    <alternativeName>
        <fullName evidence="8">3-deoxy-D-manno-octulosonic acid 8-phosphate synthase</fullName>
    </alternativeName>
    <alternativeName>
        <fullName evidence="8">KDO-8-phosphate synthase</fullName>
        <shortName evidence="8">KDO 8-P synthase</shortName>
        <shortName evidence="8">KDOPS</shortName>
    </alternativeName>
    <alternativeName>
        <fullName evidence="8">Phospho-2-dehydro-3-deoxyoctonate aldolase</fullName>
    </alternativeName>
</protein>
<dbReference type="EC" id="2.5.1.55" evidence="8"/>
<dbReference type="NCBIfam" id="TIGR01362">
    <property type="entry name" value="KDO8P_synth"/>
    <property type="match status" value="1"/>
</dbReference>
<dbReference type="PANTHER" id="PTHR21057">
    <property type="entry name" value="PHOSPHO-2-DEHYDRO-3-DEOXYHEPTONATE ALDOLASE"/>
    <property type="match status" value="1"/>
</dbReference>
<dbReference type="Proteomes" id="UP001295463">
    <property type="component" value="Chromosome"/>
</dbReference>
<proteinExistence type="inferred from homology"/>
<evidence type="ECO:0000313" key="10">
    <source>
        <dbReference type="EMBL" id="CAH2030707.1"/>
    </source>
</evidence>
<dbReference type="Gene3D" id="3.20.20.70">
    <property type="entry name" value="Aldolase class I"/>
    <property type="match status" value="1"/>
</dbReference>
<dbReference type="EMBL" id="OW150024">
    <property type="protein sequence ID" value="CAH2030707.1"/>
    <property type="molecule type" value="Genomic_DNA"/>
</dbReference>
<evidence type="ECO:0000256" key="6">
    <source>
        <dbReference type="ARBA" id="ARBA00022679"/>
    </source>
</evidence>
<evidence type="ECO:0000256" key="8">
    <source>
        <dbReference type="HAMAP-Rule" id="MF_00056"/>
    </source>
</evidence>
<dbReference type="InterPro" id="IPR013785">
    <property type="entry name" value="Aldolase_TIM"/>
</dbReference>
<evidence type="ECO:0000313" key="11">
    <source>
        <dbReference type="Proteomes" id="UP001295463"/>
    </source>
</evidence>
<evidence type="ECO:0000256" key="5">
    <source>
        <dbReference type="ARBA" id="ARBA00022490"/>
    </source>
</evidence>
<comment type="pathway">
    <text evidence="2">Bacterial outer membrane biogenesis; lipopolysaccharide biosynthesis.</text>
</comment>
<comment type="catalytic activity">
    <reaction evidence="7 8">
        <text>D-arabinose 5-phosphate + phosphoenolpyruvate + H2O = 3-deoxy-alpha-D-manno-2-octulosonate-8-phosphate + phosphate</text>
        <dbReference type="Rhea" id="RHEA:14053"/>
        <dbReference type="ChEBI" id="CHEBI:15377"/>
        <dbReference type="ChEBI" id="CHEBI:43474"/>
        <dbReference type="ChEBI" id="CHEBI:57693"/>
        <dbReference type="ChEBI" id="CHEBI:58702"/>
        <dbReference type="ChEBI" id="CHEBI:85985"/>
        <dbReference type="EC" id="2.5.1.55"/>
    </reaction>
</comment>
<name>A0ABM9D860_9BACT</name>
<evidence type="ECO:0000256" key="7">
    <source>
        <dbReference type="ARBA" id="ARBA00049112"/>
    </source>
</evidence>
<dbReference type="RefSeq" id="WP_305731623.1">
    <property type="nucleotide sequence ID" value="NZ_OW150024.1"/>
</dbReference>
<comment type="similarity">
    <text evidence="4 8">Belongs to the KdsA family.</text>
</comment>
<dbReference type="NCBIfam" id="NF003543">
    <property type="entry name" value="PRK05198.1"/>
    <property type="match status" value="1"/>
</dbReference>
<keyword evidence="11" id="KW-1185">Reference proteome</keyword>
<organism evidence="10 11">
    <name type="scientific">Trichlorobacter ammonificans</name>
    <dbReference type="NCBI Taxonomy" id="2916410"/>
    <lineage>
        <taxon>Bacteria</taxon>
        <taxon>Pseudomonadati</taxon>
        <taxon>Thermodesulfobacteriota</taxon>
        <taxon>Desulfuromonadia</taxon>
        <taxon>Geobacterales</taxon>
        <taxon>Geobacteraceae</taxon>
        <taxon>Trichlorobacter</taxon>
    </lineage>
</organism>
<dbReference type="Pfam" id="PF00793">
    <property type="entry name" value="DAHP_synth_1"/>
    <property type="match status" value="1"/>
</dbReference>
<keyword evidence="6 8" id="KW-0808">Transferase</keyword>
<evidence type="ECO:0000256" key="3">
    <source>
        <dbReference type="ARBA" id="ARBA00004845"/>
    </source>
</evidence>
<feature type="domain" description="DAHP synthetase I/KDSA" evidence="9">
    <location>
        <begin position="9"/>
        <end position="266"/>
    </location>
</feature>
<keyword evidence="5 8" id="KW-0963">Cytoplasm</keyword>